<name>A0A540NRH3_MALBA</name>
<reference evidence="1 2" key="1">
    <citation type="journal article" date="2019" name="G3 (Bethesda)">
        <title>Sequencing of a Wild Apple (Malus baccata) Genome Unravels the Differences Between Cultivated and Wild Apple Species Regarding Disease Resistance and Cold Tolerance.</title>
        <authorList>
            <person name="Chen X."/>
        </authorList>
    </citation>
    <scope>NUCLEOTIDE SEQUENCE [LARGE SCALE GENOMIC DNA]</scope>
    <source>
        <strain evidence="2">cv. Shandingzi</strain>
        <tissue evidence="1">Leaves</tissue>
    </source>
</reference>
<sequence length="111" mass="11997">MNKVKRAHQMYQEIKKSRIHEGSLECTTGGDFVTSSSFALASTHDGGSGSISLHVDGKWNNADATEVGVTSSRGRKWPKEPGLACCLFFDSVGKKVSNNIISIPICLFPHS</sequence>
<evidence type="ECO:0000313" key="2">
    <source>
        <dbReference type="Proteomes" id="UP000315295"/>
    </source>
</evidence>
<accession>A0A540NRH3</accession>
<dbReference type="AlphaFoldDB" id="A0A540NRH3"/>
<keyword evidence="2" id="KW-1185">Reference proteome</keyword>
<proteinExistence type="predicted"/>
<gene>
    <name evidence="1" type="ORF">C1H46_000612</name>
</gene>
<evidence type="ECO:0000313" key="1">
    <source>
        <dbReference type="EMBL" id="TQE13605.1"/>
    </source>
</evidence>
<comment type="caution">
    <text evidence="1">The sequence shown here is derived from an EMBL/GenBank/DDBJ whole genome shotgun (WGS) entry which is preliminary data.</text>
</comment>
<organism evidence="1 2">
    <name type="scientific">Malus baccata</name>
    <name type="common">Siberian crab apple</name>
    <name type="synonym">Pyrus baccata</name>
    <dbReference type="NCBI Taxonomy" id="106549"/>
    <lineage>
        <taxon>Eukaryota</taxon>
        <taxon>Viridiplantae</taxon>
        <taxon>Streptophyta</taxon>
        <taxon>Embryophyta</taxon>
        <taxon>Tracheophyta</taxon>
        <taxon>Spermatophyta</taxon>
        <taxon>Magnoliopsida</taxon>
        <taxon>eudicotyledons</taxon>
        <taxon>Gunneridae</taxon>
        <taxon>Pentapetalae</taxon>
        <taxon>rosids</taxon>
        <taxon>fabids</taxon>
        <taxon>Rosales</taxon>
        <taxon>Rosaceae</taxon>
        <taxon>Amygdaloideae</taxon>
        <taxon>Maleae</taxon>
        <taxon>Malus</taxon>
    </lineage>
</organism>
<dbReference type="Proteomes" id="UP000315295">
    <property type="component" value="Unassembled WGS sequence"/>
</dbReference>
<protein>
    <submittedName>
        <fullName evidence="1">Uncharacterized protein</fullName>
    </submittedName>
</protein>
<dbReference type="EMBL" id="VIEB01000009">
    <property type="protein sequence ID" value="TQE13605.1"/>
    <property type="molecule type" value="Genomic_DNA"/>
</dbReference>